<dbReference type="PANTHER" id="PTHR23024:SF24">
    <property type="entry name" value="ALPHA_BETA HYDROLASE FOLD-3 DOMAIN-CONTAINING PROTEIN"/>
    <property type="match status" value="1"/>
</dbReference>
<organism evidence="4 5">
    <name type="scientific">Paracoccus seriniphilus</name>
    <dbReference type="NCBI Taxonomy" id="184748"/>
    <lineage>
        <taxon>Bacteria</taxon>
        <taxon>Pseudomonadati</taxon>
        <taxon>Pseudomonadota</taxon>
        <taxon>Alphaproteobacteria</taxon>
        <taxon>Rhodobacterales</taxon>
        <taxon>Paracoccaceae</taxon>
        <taxon>Paracoccus</taxon>
    </lineage>
</organism>
<dbReference type="PROSITE" id="PS01173">
    <property type="entry name" value="LIPASE_GDXG_HIS"/>
    <property type="match status" value="1"/>
</dbReference>
<dbReference type="SUPFAM" id="SSF53474">
    <property type="entry name" value="alpha/beta-Hydrolases"/>
    <property type="match status" value="1"/>
</dbReference>
<evidence type="ECO:0000259" key="3">
    <source>
        <dbReference type="Pfam" id="PF07859"/>
    </source>
</evidence>
<dbReference type="InterPro" id="IPR013094">
    <property type="entry name" value="AB_hydrolase_3"/>
</dbReference>
<evidence type="ECO:0000256" key="1">
    <source>
        <dbReference type="ARBA" id="ARBA00010515"/>
    </source>
</evidence>
<dbReference type="Gene3D" id="3.40.50.1820">
    <property type="entry name" value="alpha/beta hydrolase"/>
    <property type="match status" value="1"/>
</dbReference>
<evidence type="ECO:0000256" key="2">
    <source>
        <dbReference type="ARBA" id="ARBA00022801"/>
    </source>
</evidence>
<accession>A0A239Q1E7</accession>
<dbReference type="Pfam" id="PF07859">
    <property type="entry name" value="Abhydrolase_3"/>
    <property type="match status" value="1"/>
</dbReference>
<dbReference type="InterPro" id="IPR050466">
    <property type="entry name" value="Carboxylest/Gibb_receptor"/>
</dbReference>
<feature type="domain" description="Alpha/beta hydrolase fold-3" evidence="3">
    <location>
        <begin position="69"/>
        <end position="247"/>
    </location>
</feature>
<evidence type="ECO:0000313" key="5">
    <source>
        <dbReference type="Proteomes" id="UP000198307"/>
    </source>
</evidence>
<dbReference type="InterPro" id="IPR029058">
    <property type="entry name" value="AB_hydrolase_fold"/>
</dbReference>
<name>A0A239Q1E7_9RHOB</name>
<reference evidence="4 5" key="1">
    <citation type="submission" date="2017-07" db="EMBL/GenBank/DDBJ databases">
        <authorList>
            <person name="Sun Z.S."/>
            <person name="Albrecht U."/>
            <person name="Echele G."/>
            <person name="Lee C.C."/>
        </authorList>
    </citation>
    <scope>NUCLEOTIDE SEQUENCE [LARGE SCALE GENOMIC DNA]</scope>
    <source>
        <strain evidence="4 5">DSM 14827</strain>
    </source>
</reference>
<evidence type="ECO:0000313" key="4">
    <source>
        <dbReference type="EMBL" id="SNT76158.1"/>
    </source>
</evidence>
<keyword evidence="2" id="KW-0378">Hydrolase</keyword>
<dbReference type="Proteomes" id="UP000198307">
    <property type="component" value="Unassembled WGS sequence"/>
</dbReference>
<dbReference type="EMBL" id="FZQB01000016">
    <property type="protein sequence ID" value="SNT76158.1"/>
    <property type="molecule type" value="Genomic_DNA"/>
</dbReference>
<dbReference type="AlphaFoldDB" id="A0A239Q1E7"/>
<protein>
    <submittedName>
        <fullName evidence="4">Acetyl esterase</fullName>
    </submittedName>
</protein>
<keyword evidence="5" id="KW-1185">Reference proteome</keyword>
<dbReference type="PANTHER" id="PTHR23024">
    <property type="entry name" value="ARYLACETAMIDE DEACETYLASE"/>
    <property type="match status" value="1"/>
</dbReference>
<dbReference type="GO" id="GO:0016787">
    <property type="term" value="F:hydrolase activity"/>
    <property type="evidence" value="ECO:0007669"/>
    <property type="project" value="UniProtKB-KW"/>
</dbReference>
<sequence>MTIAEFERRFQSGLTAMAALSLPEARRSYDRLCAGFAPDLPKGMELGDTRIAGVAVRWHRPARSAPGRVVYVHGGSFSLGSLDSHQGIAAGLAEALGHEVLSIDYRLLPEAGYAAALDDCRRVIAAVAPLALVGDSAGARLLLDVIDDPEHAPVLGLIYPLVGQPTSETLGPDAPLLSRDDVLEAWAAIAPDAPTRDALSPPASRIEVLAVSRDPLTVPLERGVSAWRSGGAEVGYHIADDMLHGCLHARESLPEMASAWMTFCQALKRRLDG</sequence>
<proteinExistence type="inferred from homology"/>
<dbReference type="InterPro" id="IPR002168">
    <property type="entry name" value="Lipase_GDXG_HIS_AS"/>
</dbReference>
<comment type="similarity">
    <text evidence="1">Belongs to the 'GDXG' lipolytic enzyme family.</text>
</comment>
<gene>
    <name evidence="4" type="ORF">SAMN05444959_11623</name>
</gene>
<dbReference type="OrthoDB" id="9806180at2"/>